<feature type="domain" description="Malate synthase TIM barrel" evidence="14">
    <location>
        <begin position="338"/>
        <end position="577"/>
    </location>
</feature>
<evidence type="ECO:0000256" key="6">
    <source>
        <dbReference type="ARBA" id="ARBA00022723"/>
    </source>
</evidence>
<keyword evidence="3 10" id="KW-0963">Cytoplasm</keyword>
<keyword evidence="4 10" id="KW-0816">Tricarboxylic acid cycle</keyword>
<comment type="cofactor">
    <cofactor evidence="1 10">
        <name>Mg(2+)</name>
        <dbReference type="ChEBI" id="CHEBI:18420"/>
    </cofactor>
</comment>
<feature type="modified residue" description="Cysteine sulfenic acid (-SOH)" evidence="10">
    <location>
        <position position="623"/>
    </location>
</feature>
<feature type="domain" description="Malate synthase G alpha-beta insertion" evidence="16">
    <location>
        <begin position="160"/>
        <end position="236"/>
    </location>
</feature>
<proteinExistence type="inferred from homology"/>
<dbReference type="InterPro" id="IPR048357">
    <property type="entry name" value="MSG_insertion"/>
</dbReference>
<dbReference type="GO" id="GO:0006099">
    <property type="term" value="P:tricarboxylic acid cycle"/>
    <property type="evidence" value="ECO:0007669"/>
    <property type="project" value="UniProtKB-KW"/>
</dbReference>
<dbReference type="Pfam" id="PF20656">
    <property type="entry name" value="MS_N"/>
    <property type="match status" value="1"/>
</dbReference>
<reference evidence="18" key="1">
    <citation type="submission" date="2019-02" db="EMBL/GenBank/DDBJ databases">
        <authorList>
            <person name="Gruber-Vodicka R. H."/>
            <person name="Seah K. B. B."/>
        </authorList>
    </citation>
    <scope>NUCLEOTIDE SEQUENCE</scope>
    <source>
        <strain evidence="18">BECK_S127</strain>
    </source>
</reference>
<dbReference type="GO" id="GO:0004474">
    <property type="term" value="F:malate synthase activity"/>
    <property type="evidence" value="ECO:0007669"/>
    <property type="project" value="UniProtKB-UniRule"/>
</dbReference>
<comment type="catalytic activity">
    <reaction evidence="9 10 13">
        <text>glyoxylate + acetyl-CoA + H2O = (S)-malate + CoA + H(+)</text>
        <dbReference type="Rhea" id="RHEA:18181"/>
        <dbReference type="ChEBI" id="CHEBI:15377"/>
        <dbReference type="ChEBI" id="CHEBI:15378"/>
        <dbReference type="ChEBI" id="CHEBI:15589"/>
        <dbReference type="ChEBI" id="CHEBI:36655"/>
        <dbReference type="ChEBI" id="CHEBI:57287"/>
        <dbReference type="ChEBI" id="CHEBI:57288"/>
        <dbReference type="EC" id="2.3.3.9"/>
    </reaction>
</comment>
<evidence type="ECO:0000256" key="2">
    <source>
        <dbReference type="ARBA" id="ARBA00022435"/>
    </source>
</evidence>
<feature type="domain" description="Malate synthase C-terminal" evidence="17">
    <location>
        <begin position="597"/>
        <end position="686"/>
    </location>
</feature>
<evidence type="ECO:0000259" key="17">
    <source>
        <dbReference type="Pfam" id="PF20659"/>
    </source>
</evidence>
<dbReference type="GO" id="GO:0005829">
    <property type="term" value="C:cytosol"/>
    <property type="evidence" value="ECO:0007669"/>
    <property type="project" value="TreeGrafter"/>
</dbReference>
<dbReference type="PANTHER" id="PTHR42739:SF1">
    <property type="entry name" value="MALATE SYNTHASE G"/>
    <property type="match status" value="1"/>
</dbReference>
<dbReference type="Pfam" id="PF01274">
    <property type="entry name" value="MS_TIM-barrel"/>
    <property type="match status" value="1"/>
</dbReference>
<organism evidence="18">
    <name type="scientific">Candidatus Kentrum sp. SD</name>
    <dbReference type="NCBI Taxonomy" id="2126332"/>
    <lineage>
        <taxon>Bacteria</taxon>
        <taxon>Pseudomonadati</taxon>
        <taxon>Pseudomonadota</taxon>
        <taxon>Gammaproteobacteria</taxon>
        <taxon>Candidatus Kentrum</taxon>
    </lineage>
</organism>
<dbReference type="Pfam" id="PF20658">
    <property type="entry name" value="MSG_insertion"/>
    <property type="match status" value="1"/>
</dbReference>
<dbReference type="InterPro" id="IPR001465">
    <property type="entry name" value="Malate_synthase_TIM"/>
</dbReference>
<dbReference type="GO" id="GO:0000287">
    <property type="term" value="F:magnesium ion binding"/>
    <property type="evidence" value="ECO:0007669"/>
    <property type="project" value="TreeGrafter"/>
</dbReference>
<dbReference type="EC" id="2.3.3.9" evidence="10 11"/>
<feature type="binding site" evidence="10">
    <location>
        <begin position="125"/>
        <end position="126"/>
    </location>
    <ligand>
        <name>acetyl-CoA</name>
        <dbReference type="ChEBI" id="CHEBI:57288"/>
    </ligand>
</feature>
<comment type="subcellular location">
    <subcellularLocation>
        <location evidence="10 13">Cytoplasm</location>
    </subcellularLocation>
</comment>
<keyword evidence="7 10" id="KW-0460">Magnesium</keyword>
<dbReference type="InterPro" id="IPR048356">
    <property type="entry name" value="MS_N"/>
</dbReference>
<dbReference type="SUPFAM" id="SSF51645">
    <property type="entry name" value="Malate synthase G"/>
    <property type="match status" value="1"/>
</dbReference>
<dbReference type="Gene3D" id="3.20.20.360">
    <property type="entry name" value="Malate synthase, domain 3"/>
    <property type="match status" value="2"/>
</dbReference>
<evidence type="ECO:0000256" key="7">
    <source>
        <dbReference type="ARBA" id="ARBA00022842"/>
    </source>
</evidence>
<comment type="function">
    <text evidence="10">Involved in the glycolate utilization. Catalyzes the condensation and subsequent hydrolysis of acetyl-coenzyme A (acetyl-CoA) and glyoxylate to form malate and CoA.</text>
</comment>
<keyword evidence="2 10" id="KW-0329">Glyoxylate bypass</keyword>
<feature type="binding site" evidence="10">
    <location>
        <position position="547"/>
    </location>
    <ligand>
        <name>acetyl-CoA</name>
        <dbReference type="ChEBI" id="CHEBI:57288"/>
    </ligand>
</feature>
<feature type="binding site" evidence="10">
    <location>
        <position position="118"/>
    </location>
    <ligand>
        <name>acetyl-CoA</name>
        <dbReference type="ChEBI" id="CHEBI:57288"/>
    </ligand>
</feature>
<comment type="similarity">
    <text evidence="10 13">Belongs to the malate synthase family. GlcB subfamily.</text>
</comment>
<dbReference type="InterPro" id="IPR044856">
    <property type="entry name" value="Malate_synth_C_sf"/>
</dbReference>
<evidence type="ECO:0000256" key="8">
    <source>
        <dbReference type="ARBA" id="ARBA00023097"/>
    </source>
</evidence>
<dbReference type="NCBIfam" id="NF002825">
    <property type="entry name" value="PRK02999.1"/>
    <property type="match status" value="1"/>
</dbReference>
<comment type="subunit">
    <text evidence="10">Monomer.</text>
</comment>
<dbReference type="UniPathway" id="UPA00703">
    <property type="reaction ID" value="UER00720"/>
</dbReference>
<keyword evidence="5 10" id="KW-0808">Transferase</keyword>
<dbReference type="Gene3D" id="1.20.1220.12">
    <property type="entry name" value="Malate synthase, domain III"/>
    <property type="match status" value="1"/>
</dbReference>
<evidence type="ECO:0000259" key="15">
    <source>
        <dbReference type="Pfam" id="PF20656"/>
    </source>
</evidence>
<dbReference type="InterPro" id="IPR046363">
    <property type="entry name" value="MS_N_TIM-barrel_dom"/>
</dbReference>
<protein>
    <recommendedName>
        <fullName evidence="10 11">Malate synthase G</fullName>
        <ecNumber evidence="10 11">2.3.3.9</ecNumber>
    </recommendedName>
</protein>
<evidence type="ECO:0000256" key="3">
    <source>
        <dbReference type="ARBA" id="ARBA00022490"/>
    </source>
</evidence>
<accession>A0A451BI77</accession>
<dbReference type="AlphaFoldDB" id="A0A451BI77"/>
<evidence type="ECO:0000259" key="16">
    <source>
        <dbReference type="Pfam" id="PF20658"/>
    </source>
</evidence>
<evidence type="ECO:0000256" key="5">
    <source>
        <dbReference type="ARBA" id="ARBA00022679"/>
    </source>
</evidence>
<dbReference type="PANTHER" id="PTHR42739">
    <property type="entry name" value="MALATE SYNTHASE G"/>
    <property type="match status" value="1"/>
</dbReference>
<evidence type="ECO:0000256" key="11">
    <source>
        <dbReference type="NCBIfam" id="TIGR01345"/>
    </source>
</evidence>
<evidence type="ECO:0000256" key="12">
    <source>
        <dbReference type="PIRSR" id="PIRSR601465-50"/>
    </source>
</evidence>
<sequence>MTERITKNTLQIAKPLFDLVVEEIIPGTGIDPDAFWQSLWEIVRDLGPENKALLEKRDELQARIDAWHRENKGKPIDRKAYRQFLQTIGYLVPEGSDFQVTTENVDPEIAIIAGPQLVVPVNNARYALNAANARWGSLYDALYGTDLIPEEDGAERDPDYNPARGAKVVEYANAFLDRAAPLTWGRYGEIRAFAREDQLMMELTDGRTEVGLYDPEKFVGYREDGNGKLTAILLENHHLHIEIQIDPAHPIGRQNPAGIKDILLESAITAIQDCEDSVAAVDAQDKTLVYRNWLGLMKGNLRETFQKNGKSLTRSLNEDRVYKAIDGSDLILPGRSLLLNRNVGHLMTTDAVLTEDGEEIHEGILDGMMTALIALHDLKGNGRLEGNPIRNSKTGSVYIVKPKMHGPDEVAFAVKLFSRIEDALEMPENTLKIGIMDEERRTTVNLKECIRVARERIIFINTGFLDRTGDEIHTAMEAGPMLRKGEMKTAPWLLAYEDWNVDVGLACGLPGKAQIGKGMWTMPDEMRAMMAAKIGHPKAGASTAWVPSPTAATLHAMHYHQVDVFARQRKIAARKPASLDDILRFPLAEKTNWPPDEIKAELDNNVQGILGYVVRWIDQGIGCSKVPDIGDIGLMEDRATLRISSQHIANWLHHGVITEGQIMEALRRMAGIVDRQNAADPNYTPMAPDYNGIAFRAAKDLIFRGRQVPNGYTEPTLHDRRGKYKARNP</sequence>
<comment type="caution">
    <text evidence="10">Lacks conserved residue(s) required for the propagation of feature annotation.</text>
</comment>
<keyword evidence="8 10" id="KW-0558">Oxidation</keyword>
<evidence type="ECO:0000256" key="1">
    <source>
        <dbReference type="ARBA" id="ARBA00001946"/>
    </source>
</evidence>
<evidence type="ECO:0000256" key="10">
    <source>
        <dbReference type="HAMAP-Rule" id="MF_00641"/>
    </source>
</evidence>
<feature type="binding site" evidence="10">
    <location>
        <position position="277"/>
    </location>
    <ligand>
        <name>acetyl-CoA</name>
        <dbReference type="ChEBI" id="CHEBI:57288"/>
    </ligand>
</feature>
<name>A0A451BI77_9GAMM</name>
<dbReference type="InterPro" id="IPR011076">
    <property type="entry name" value="Malate_synth_sf"/>
</dbReference>
<dbReference type="Pfam" id="PF20659">
    <property type="entry name" value="MS_C"/>
    <property type="match status" value="1"/>
</dbReference>
<feature type="binding site" evidence="10">
    <location>
        <position position="341"/>
    </location>
    <ligand>
        <name>glyoxylate</name>
        <dbReference type="ChEBI" id="CHEBI:36655"/>
    </ligand>
</feature>
<feature type="binding site" evidence="10">
    <location>
        <position position="438"/>
    </location>
    <ligand>
        <name>Mg(2+)</name>
        <dbReference type="ChEBI" id="CHEBI:18420"/>
    </ligand>
</feature>
<feature type="active site" description="Proton donor" evidence="10 12">
    <location>
        <position position="637"/>
    </location>
</feature>
<gene>
    <name evidence="10" type="primary">glcB</name>
    <name evidence="18" type="ORF">BECKSD772D_GA0070982_100451</name>
</gene>
<evidence type="ECO:0000256" key="9">
    <source>
        <dbReference type="ARBA" id="ARBA00047918"/>
    </source>
</evidence>
<evidence type="ECO:0000256" key="4">
    <source>
        <dbReference type="ARBA" id="ARBA00022532"/>
    </source>
</evidence>
<feature type="binding site" evidence="10">
    <location>
        <begin position="463"/>
        <end position="466"/>
    </location>
    <ligand>
        <name>glyoxylate</name>
        <dbReference type="ChEBI" id="CHEBI:36655"/>
    </ligand>
</feature>
<dbReference type="GO" id="GO:0009436">
    <property type="term" value="P:glyoxylate catabolic process"/>
    <property type="evidence" value="ECO:0007669"/>
    <property type="project" value="TreeGrafter"/>
</dbReference>
<feature type="binding site" evidence="10">
    <location>
        <position position="314"/>
    </location>
    <ligand>
        <name>acetyl-CoA</name>
        <dbReference type="ChEBI" id="CHEBI:57288"/>
    </ligand>
</feature>
<dbReference type="EMBL" id="CAADHB010000004">
    <property type="protein sequence ID" value="VFK77982.1"/>
    <property type="molecule type" value="Genomic_DNA"/>
</dbReference>
<feature type="binding site" evidence="10">
    <location>
        <position position="466"/>
    </location>
    <ligand>
        <name>Mg(2+)</name>
        <dbReference type="ChEBI" id="CHEBI:18420"/>
    </ligand>
</feature>
<feature type="binding site" evidence="10">
    <location>
        <position position="438"/>
    </location>
    <ligand>
        <name>glyoxylate</name>
        <dbReference type="ChEBI" id="CHEBI:36655"/>
    </ligand>
</feature>
<evidence type="ECO:0000256" key="13">
    <source>
        <dbReference type="RuleBase" id="RU003572"/>
    </source>
</evidence>
<evidence type="ECO:0000313" key="18">
    <source>
        <dbReference type="EMBL" id="VFK77982.1"/>
    </source>
</evidence>
<keyword evidence="6 10" id="KW-0479">Metal-binding</keyword>
<feature type="active site" description="Proton acceptor" evidence="10 12">
    <location>
        <position position="341"/>
    </location>
</feature>
<comment type="pathway">
    <text evidence="10 13">Carbohydrate metabolism; glyoxylate cycle; (S)-malate from isocitrate: step 2/2.</text>
</comment>
<dbReference type="HAMAP" id="MF_00641">
    <property type="entry name" value="Malate_synth_G"/>
    <property type="match status" value="1"/>
</dbReference>
<feature type="domain" description="Malate synthase N-terminal" evidence="15">
    <location>
        <begin position="23"/>
        <end position="71"/>
    </location>
</feature>
<dbReference type="NCBIfam" id="TIGR01345">
    <property type="entry name" value="malate_syn_G"/>
    <property type="match status" value="1"/>
</dbReference>
<dbReference type="InterPro" id="IPR006253">
    <property type="entry name" value="Malate_synthG"/>
</dbReference>
<dbReference type="InterPro" id="IPR048355">
    <property type="entry name" value="MS_C"/>
</dbReference>
<evidence type="ECO:0000259" key="14">
    <source>
        <dbReference type="Pfam" id="PF01274"/>
    </source>
</evidence>
<dbReference type="GO" id="GO:0006097">
    <property type="term" value="P:glyoxylate cycle"/>
    <property type="evidence" value="ECO:0007669"/>
    <property type="project" value="UniProtKB-UniRule"/>
</dbReference>